<feature type="non-terminal residue" evidence="4">
    <location>
        <position position="560"/>
    </location>
</feature>
<evidence type="ECO:0008006" key="6">
    <source>
        <dbReference type="Google" id="ProtNLM"/>
    </source>
</evidence>
<evidence type="ECO:0000256" key="3">
    <source>
        <dbReference type="SAM" id="MobiDB-lite"/>
    </source>
</evidence>
<dbReference type="InterPro" id="IPR029058">
    <property type="entry name" value="AB_hydrolase_fold"/>
</dbReference>
<evidence type="ECO:0000313" key="4">
    <source>
        <dbReference type="EMBL" id="CAE8666987.1"/>
    </source>
</evidence>
<dbReference type="SUPFAM" id="SSF53474">
    <property type="entry name" value="alpha/beta-Hydrolases"/>
    <property type="match status" value="1"/>
</dbReference>
<feature type="compositionally biased region" description="Low complexity" evidence="3">
    <location>
        <begin position="309"/>
        <end position="319"/>
    </location>
</feature>
<feature type="compositionally biased region" description="Basic residues" evidence="3">
    <location>
        <begin position="261"/>
        <end position="277"/>
    </location>
</feature>
<name>A0A813IZ78_POLGL</name>
<keyword evidence="2" id="KW-0378">Hydrolase</keyword>
<dbReference type="EMBL" id="CAJNNW010020839">
    <property type="protein sequence ID" value="CAE8666987.1"/>
    <property type="molecule type" value="Genomic_DNA"/>
</dbReference>
<dbReference type="AlphaFoldDB" id="A0A813IZ78"/>
<gene>
    <name evidence="4" type="ORF">PGLA2088_LOCUS16450</name>
</gene>
<dbReference type="Proteomes" id="UP000626109">
    <property type="component" value="Unassembled WGS sequence"/>
</dbReference>
<evidence type="ECO:0000313" key="5">
    <source>
        <dbReference type="Proteomes" id="UP000626109"/>
    </source>
</evidence>
<dbReference type="InterPro" id="IPR050955">
    <property type="entry name" value="Plant_Biomass_Hydrol_Est"/>
</dbReference>
<evidence type="ECO:0000256" key="2">
    <source>
        <dbReference type="ARBA" id="ARBA00022801"/>
    </source>
</evidence>
<reference evidence="4" key="1">
    <citation type="submission" date="2021-02" db="EMBL/GenBank/DDBJ databases">
        <authorList>
            <person name="Dougan E. K."/>
            <person name="Rhodes N."/>
            <person name="Thang M."/>
            <person name="Chan C."/>
        </authorList>
    </citation>
    <scope>NUCLEOTIDE SEQUENCE</scope>
</reference>
<keyword evidence="1" id="KW-0732">Signal</keyword>
<dbReference type="PANTHER" id="PTHR43037">
    <property type="entry name" value="UNNAMED PRODUCT-RELATED"/>
    <property type="match status" value="1"/>
</dbReference>
<protein>
    <recommendedName>
        <fullName evidence="6">Phospholipase/carboxylesterase/thioesterase domain-containing protein</fullName>
    </recommendedName>
</protein>
<proteinExistence type="predicted"/>
<accession>A0A813IZ78</accession>
<feature type="region of interest" description="Disordered" evidence="3">
    <location>
        <begin position="194"/>
        <end position="322"/>
    </location>
</feature>
<dbReference type="PANTHER" id="PTHR43037:SF5">
    <property type="entry name" value="FERULOYL ESTERASE"/>
    <property type="match status" value="1"/>
</dbReference>
<comment type="caution">
    <text evidence="4">The sequence shown here is derived from an EMBL/GenBank/DDBJ whole genome shotgun (WGS) entry which is preliminary data.</text>
</comment>
<dbReference type="Gene3D" id="3.40.50.1820">
    <property type="entry name" value="alpha/beta hydrolase"/>
    <property type="match status" value="1"/>
</dbReference>
<dbReference type="GO" id="GO:0016787">
    <property type="term" value="F:hydrolase activity"/>
    <property type="evidence" value="ECO:0007669"/>
    <property type="project" value="UniProtKB-KW"/>
</dbReference>
<organism evidence="4 5">
    <name type="scientific">Polarella glacialis</name>
    <name type="common">Dinoflagellate</name>
    <dbReference type="NCBI Taxonomy" id="89957"/>
    <lineage>
        <taxon>Eukaryota</taxon>
        <taxon>Sar</taxon>
        <taxon>Alveolata</taxon>
        <taxon>Dinophyceae</taxon>
        <taxon>Suessiales</taxon>
        <taxon>Suessiaceae</taxon>
        <taxon>Polarella</taxon>
    </lineage>
</organism>
<evidence type="ECO:0000256" key="1">
    <source>
        <dbReference type="ARBA" id="ARBA00022729"/>
    </source>
</evidence>
<sequence length="560" mass="62018">MVLDAFGRGLRAAIRAVFTAEYLGGVVGRSIWAEYLGGVSGGDSGGVFGRRIWAEYLGGVSGGVFGRSIWAEYLGGVFGRSIWAEFRAEYSGGVFGRRIWAEYLGGVSGGVFGRSIWAEYSGGGFGRKVSRAQLLKRRRPTQALPAGWESGQSRVKCSTCRVDLTADSFDVGRLEAWRRNRNLVRAVCRECEAGKEKSEQNLSTNNNSHNKKKNTNRVMAPPPQRSGSSDPVVQKQRKSTTTPTTTNKKKKKNTNNNNKQQKVRTTTKTKSSTRKKPSSSEAAAARSPQGGSSRQQPQQHQQRQHHQQQRQQQQQQQQSLDEGLHRGHAEGLHYLLRSPGPQQQQLPLLLFLHGSGERGPEDGTALKLVQRHGPWRMPGSQQWLILAPQCHTDRTWPGLASEVLQLLKHIVGLYSVDTRRLYLTGLSLGAFGVWSVASQEPGLFAALLPICGGFAQRMPRDTVLRQVTCLAKEAPAKQRLASLSRIPCWMFHGSLDKSVSVLGTKLLAKGLRSTSRAGLHHLRATILRGEGHHIWCKVYARKDVASWLAKQRKRAKKVKE</sequence>
<feature type="compositionally biased region" description="Low complexity" evidence="3">
    <location>
        <begin position="279"/>
        <end position="301"/>
    </location>
</feature>